<dbReference type="GO" id="GO:0044183">
    <property type="term" value="F:protein folding chaperone"/>
    <property type="evidence" value="ECO:0007669"/>
    <property type="project" value="TreeGrafter"/>
</dbReference>
<dbReference type="GO" id="GO:0043022">
    <property type="term" value="F:ribosome binding"/>
    <property type="evidence" value="ECO:0007669"/>
    <property type="project" value="TreeGrafter"/>
</dbReference>
<reference evidence="15 16" key="1">
    <citation type="journal article" date="2014" name="Genome Announc.">
        <title>Draft Genome Sequence of the Iron-Oxidizing, Acidophilic, and Halotolerant 'Thiobacillus prosperus' Type Strain DSM 5130.</title>
        <authorList>
            <person name="Ossandon F.J."/>
            <person name="Cardenas J.P."/>
            <person name="Corbett M."/>
            <person name="Quatrini R."/>
            <person name="Holmes D.S."/>
            <person name="Watkin E."/>
        </authorList>
    </citation>
    <scope>NUCLEOTIDE SEQUENCE [LARGE SCALE GENOMIC DNA]</scope>
    <source>
        <strain evidence="15 16">DSM 5130</strain>
    </source>
</reference>
<dbReference type="Proteomes" id="UP000029273">
    <property type="component" value="Unassembled WGS sequence"/>
</dbReference>
<dbReference type="InterPro" id="IPR005215">
    <property type="entry name" value="Trig_fac"/>
</dbReference>
<dbReference type="STRING" id="160660.BJI67_10015"/>
<keyword evidence="7 11" id="KW-0143">Chaperone</keyword>
<dbReference type="Gene3D" id="3.30.70.1050">
    <property type="entry name" value="Trigger factor ribosome-binding domain"/>
    <property type="match status" value="1"/>
</dbReference>
<evidence type="ECO:0000256" key="3">
    <source>
        <dbReference type="ARBA" id="ARBA00013194"/>
    </source>
</evidence>
<dbReference type="SUPFAM" id="SSF54534">
    <property type="entry name" value="FKBP-like"/>
    <property type="match status" value="1"/>
</dbReference>
<dbReference type="NCBIfam" id="TIGR00115">
    <property type="entry name" value="tig"/>
    <property type="match status" value="1"/>
</dbReference>
<accession>A0A1A6C6Y2</accession>
<evidence type="ECO:0000256" key="11">
    <source>
        <dbReference type="HAMAP-Rule" id="MF_00303"/>
    </source>
</evidence>
<dbReference type="GO" id="GO:0005737">
    <property type="term" value="C:cytoplasm"/>
    <property type="evidence" value="ECO:0007669"/>
    <property type="project" value="UniProtKB-SubCell"/>
</dbReference>
<dbReference type="PIRSF" id="PIRSF003095">
    <property type="entry name" value="Trigger_factor"/>
    <property type="match status" value="1"/>
</dbReference>
<dbReference type="Pfam" id="PF05698">
    <property type="entry name" value="Trigger_C"/>
    <property type="match status" value="1"/>
</dbReference>
<evidence type="ECO:0000256" key="8">
    <source>
        <dbReference type="ARBA" id="ARBA00023235"/>
    </source>
</evidence>
<comment type="function">
    <text evidence="11">Involved in protein export. Acts as a chaperone by maintaining the newly synthesized protein in an open conformation. Functions as a peptidyl-prolyl cis-trans isomerase.</text>
</comment>
<dbReference type="HAMAP" id="MF_00303">
    <property type="entry name" value="Trigger_factor_Tig"/>
    <property type="match status" value="1"/>
</dbReference>
<comment type="caution">
    <text evidence="15">The sequence shown here is derived from an EMBL/GenBank/DDBJ whole genome shotgun (WGS) entry which is preliminary data.</text>
</comment>
<protein>
    <recommendedName>
        <fullName evidence="4 11">Trigger factor</fullName>
        <shortName evidence="11">TF</shortName>
        <ecNumber evidence="3 11">5.2.1.8</ecNumber>
    </recommendedName>
    <alternativeName>
        <fullName evidence="10 11">PPIase</fullName>
    </alternativeName>
</protein>
<dbReference type="OrthoDB" id="9767721at2"/>
<evidence type="ECO:0000256" key="6">
    <source>
        <dbReference type="ARBA" id="ARBA00023110"/>
    </source>
</evidence>
<evidence type="ECO:0000256" key="4">
    <source>
        <dbReference type="ARBA" id="ARBA00016902"/>
    </source>
</evidence>
<keyword evidence="5 11" id="KW-0132">Cell division</keyword>
<dbReference type="PANTHER" id="PTHR30560:SF3">
    <property type="entry name" value="TRIGGER FACTOR-LIKE PROTEIN TIG, CHLOROPLASTIC"/>
    <property type="match status" value="1"/>
</dbReference>
<keyword evidence="9 11" id="KW-0131">Cell cycle</keyword>
<dbReference type="PANTHER" id="PTHR30560">
    <property type="entry name" value="TRIGGER FACTOR CHAPERONE AND PEPTIDYL-PROLYL CIS/TRANS ISOMERASE"/>
    <property type="match status" value="1"/>
</dbReference>
<evidence type="ECO:0000256" key="10">
    <source>
        <dbReference type="ARBA" id="ARBA00029986"/>
    </source>
</evidence>
<feature type="domain" description="PPIase FKBP-type" evidence="14">
    <location>
        <begin position="161"/>
        <end position="249"/>
    </location>
</feature>
<evidence type="ECO:0000256" key="2">
    <source>
        <dbReference type="ARBA" id="ARBA00005464"/>
    </source>
</evidence>
<dbReference type="GO" id="GO:0051301">
    <property type="term" value="P:cell division"/>
    <property type="evidence" value="ECO:0007669"/>
    <property type="project" value="UniProtKB-KW"/>
</dbReference>
<keyword evidence="11" id="KW-0963">Cytoplasm</keyword>
<dbReference type="EMBL" id="JQSG02000001">
    <property type="protein sequence ID" value="OBS10305.1"/>
    <property type="molecule type" value="Genomic_DNA"/>
</dbReference>
<evidence type="ECO:0000256" key="1">
    <source>
        <dbReference type="ARBA" id="ARBA00000971"/>
    </source>
</evidence>
<evidence type="ECO:0000313" key="16">
    <source>
        <dbReference type="Proteomes" id="UP000029273"/>
    </source>
</evidence>
<dbReference type="InterPro" id="IPR008881">
    <property type="entry name" value="Trigger_fac_ribosome-bd_bac"/>
</dbReference>
<dbReference type="InterPro" id="IPR037041">
    <property type="entry name" value="Trigger_fac_C_sf"/>
</dbReference>
<dbReference type="Gene3D" id="1.10.3120.10">
    <property type="entry name" value="Trigger factor, C-terminal domain"/>
    <property type="match status" value="1"/>
</dbReference>
<dbReference type="EC" id="5.2.1.8" evidence="3 11"/>
<keyword evidence="6 11" id="KW-0697">Rotamase</keyword>
<dbReference type="InterPro" id="IPR036611">
    <property type="entry name" value="Trigger_fac_ribosome-bd_sf"/>
</dbReference>
<evidence type="ECO:0000256" key="13">
    <source>
        <dbReference type="RuleBase" id="RU003914"/>
    </source>
</evidence>
<name>A0A1A6C6Y2_9GAMM</name>
<comment type="catalytic activity">
    <reaction evidence="1 11 12">
        <text>[protein]-peptidylproline (omega=180) = [protein]-peptidylproline (omega=0)</text>
        <dbReference type="Rhea" id="RHEA:16237"/>
        <dbReference type="Rhea" id="RHEA-COMP:10747"/>
        <dbReference type="Rhea" id="RHEA-COMP:10748"/>
        <dbReference type="ChEBI" id="CHEBI:83833"/>
        <dbReference type="ChEBI" id="CHEBI:83834"/>
        <dbReference type="EC" id="5.2.1.8"/>
    </reaction>
</comment>
<dbReference type="Gene3D" id="3.10.50.40">
    <property type="match status" value="1"/>
</dbReference>
<keyword evidence="16" id="KW-1185">Reference proteome</keyword>
<evidence type="ECO:0000256" key="5">
    <source>
        <dbReference type="ARBA" id="ARBA00022618"/>
    </source>
</evidence>
<dbReference type="GO" id="GO:0003755">
    <property type="term" value="F:peptidyl-prolyl cis-trans isomerase activity"/>
    <property type="evidence" value="ECO:0007669"/>
    <property type="project" value="UniProtKB-UniRule"/>
</dbReference>
<dbReference type="RefSeq" id="WP_038087530.1">
    <property type="nucleotide sequence ID" value="NZ_JQSG02000001.1"/>
</dbReference>
<dbReference type="GO" id="GO:0051083">
    <property type="term" value="P:'de novo' cotranslational protein folding"/>
    <property type="evidence" value="ECO:0007669"/>
    <property type="project" value="TreeGrafter"/>
</dbReference>
<dbReference type="InterPro" id="IPR046357">
    <property type="entry name" value="PPIase_dom_sf"/>
</dbReference>
<evidence type="ECO:0000256" key="7">
    <source>
        <dbReference type="ARBA" id="ARBA00023186"/>
    </source>
</evidence>
<dbReference type="InterPro" id="IPR027304">
    <property type="entry name" value="Trigger_fact/SurA_dom_sf"/>
</dbReference>
<dbReference type="InterPro" id="IPR001179">
    <property type="entry name" value="PPIase_FKBP_dom"/>
</dbReference>
<dbReference type="SUPFAM" id="SSF102735">
    <property type="entry name" value="Trigger factor ribosome-binding domain"/>
    <property type="match status" value="1"/>
</dbReference>
<keyword evidence="8 11" id="KW-0413">Isomerase</keyword>
<evidence type="ECO:0000256" key="9">
    <source>
        <dbReference type="ARBA" id="ARBA00023306"/>
    </source>
</evidence>
<proteinExistence type="inferred from homology"/>
<sequence length="431" mass="47953">MHVSVESAGNLERKMTVQLPAERIGDEVEKRLRALGRRVKVHGFRPGKVPFKVVKQRFGGEVYQEVVGELLQSSFREAALQEKLQPAGSPQIELTSGEQDGPLEYVATFEVYPELTLAPVADLKVTCPTAEVEESDVDKMIETLRKQRTEWLDVDRPAADGDRVTIDFKGFLGDEPFEGGEAQDHAVVLGQGRMIADFERQLAGVSAGDEKSLDVVFPEDYHAKDLAGKTTRFDIKVKSVAEPRLPEIDQAFVSAFGIAGGDEGALRKEVRANMERELRQALKERSKTRVMDALHDANEVPVPGVLVRAEIGRMREQVGEAMSAEARKGLPDNLFEEQARRRVALGLLIGELVRSQDIKLDPARVDETLEGLAAGYEQPEQVVRYYRSNREAMAGIEALVLEDQVVDWVVEHATVEREAMTFDQVMHPEKG</sequence>
<comment type="subcellular location">
    <subcellularLocation>
        <location evidence="11">Cytoplasm</location>
    </subcellularLocation>
    <text evidence="11">About half TF is bound to the ribosome near the polypeptide exit tunnel while the other half is free in the cytoplasm.</text>
</comment>
<dbReference type="InterPro" id="IPR008880">
    <property type="entry name" value="Trigger_fac_C"/>
</dbReference>
<dbReference type="AlphaFoldDB" id="A0A1A6C6Y2"/>
<dbReference type="FunFam" id="3.10.50.40:FF:000001">
    <property type="entry name" value="Trigger factor"/>
    <property type="match status" value="1"/>
</dbReference>
<comment type="domain">
    <text evidence="11">Consists of 3 domains; the N-terminus binds the ribosome, the middle domain has PPIase activity, while the C-terminus has intrinsic chaperone activity on its own.</text>
</comment>
<evidence type="ECO:0000256" key="12">
    <source>
        <dbReference type="PROSITE-ProRule" id="PRU00277"/>
    </source>
</evidence>
<evidence type="ECO:0000313" key="15">
    <source>
        <dbReference type="EMBL" id="OBS10305.1"/>
    </source>
</evidence>
<dbReference type="GO" id="GO:0015031">
    <property type="term" value="P:protein transport"/>
    <property type="evidence" value="ECO:0007669"/>
    <property type="project" value="UniProtKB-UniRule"/>
</dbReference>
<organism evidence="15 16">
    <name type="scientific">Acidihalobacter prosperus</name>
    <dbReference type="NCBI Taxonomy" id="160660"/>
    <lineage>
        <taxon>Bacteria</taxon>
        <taxon>Pseudomonadati</taxon>
        <taxon>Pseudomonadota</taxon>
        <taxon>Gammaproteobacteria</taxon>
        <taxon>Chromatiales</taxon>
        <taxon>Ectothiorhodospiraceae</taxon>
        <taxon>Acidihalobacter</taxon>
    </lineage>
</organism>
<dbReference type="SUPFAM" id="SSF109998">
    <property type="entry name" value="Triger factor/SurA peptide-binding domain-like"/>
    <property type="match status" value="1"/>
</dbReference>
<gene>
    <name evidence="11" type="primary">tig</name>
    <name evidence="15" type="ORF">Thpro_020021</name>
</gene>
<dbReference type="Pfam" id="PF00254">
    <property type="entry name" value="FKBP_C"/>
    <property type="match status" value="1"/>
</dbReference>
<dbReference type="PROSITE" id="PS50059">
    <property type="entry name" value="FKBP_PPIASE"/>
    <property type="match status" value="1"/>
</dbReference>
<dbReference type="GO" id="GO:0043335">
    <property type="term" value="P:protein unfolding"/>
    <property type="evidence" value="ECO:0007669"/>
    <property type="project" value="TreeGrafter"/>
</dbReference>
<comment type="similarity">
    <text evidence="2 11 13">Belongs to the FKBP-type PPIase family. Tig subfamily.</text>
</comment>
<dbReference type="Pfam" id="PF05697">
    <property type="entry name" value="Trigger_N"/>
    <property type="match status" value="1"/>
</dbReference>
<evidence type="ECO:0000259" key="14">
    <source>
        <dbReference type="PROSITE" id="PS50059"/>
    </source>
</evidence>